<dbReference type="AlphaFoldDB" id="A0A4C1X1H0"/>
<feature type="region of interest" description="Disordered" evidence="1">
    <location>
        <begin position="31"/>
        <end position="51"/>
    </location>
</feature>
<name>A0A4C1X1H0_EUMVA</name>
<gene>
    <name evidence="2" type="ORF">EVAR_41390_1</name>
</gene>
<dbReference type="EMBL" id="BGZK01000687">
    <property type="protein sequence ID" value="GBP56204.1"/>
    <property type="molecule type" value="Genomic_DNA"/>
</dbReference>
<dbReference type="Proteomes" id="UP000299102">
    <property type="component" value="Unassembled WGS sequence"/>
</dbReference>
<sequence>MKLGVTSLRSLRKAVLCTCFRLECMSESQETKVHARSPGGPHSSRRRQRTSTDFCYRTKRGCLGRLPWKSDKNHTPRETRGMFLQERVVLVTVTDVQIARWHFSEVMENPIKREKLLKFCRVVVKKRRKLNRS</sequence>
<accession>A0A4C1X1H0</accession>
<protein>
    <submittedName>
        <fullName evidence="2">Uncharacterized protein</fullName>
    </submittedName>
</protein>
<proteinExistence type="predicted"/>
<evidence type="ECO:0000313" key="3">
    <source>
        <dbReference type="Proteomes" id="UP000299102"/>
    </source>
</evidence>
<evidence type="ECO:0000256" key="1">
    <source>
        <dbReference type="SAM" id="MobiDB-lite"/>
    </source>
</evidence>
<keyword evidence="3" id="KW-1185">Reference proteome</keyword>
<comment type="caution">
    <text evidence="2">The sequence shown here is derived from an EMBL/GenBank/DDBJ whole genome shotgun (WGS) entry which is preliminary data.</text>
</comment>
<organism evidence="2 3">
    <name type="scientific">Eumeta variegata</name>
    <name type="common">Bagworm moth</name>
    <name type="synonym">Eumeta japonica</name>
    <dbReference type="NCBI Taxonomy" id="151549"/>
    <lineage>
        <taxon>Eukaryota</taxon>
        <taxon>Metazoa</taxon>
        <taxon>Ecdysozoa</taxon>
        <taxon>Arthropoda</taxon>
        <taxon>Hexapoda</taxon>
        <taxon>Insecta</taxon>
        <taxon>Pterygota</taxon>
        <taxon>Neoptera</taxon>
        <taxon>Endopterygota</taxon>
        <taxon>Lepidoptera</taxon>
        <taxon>Glossata</taxon>
        <taxon>Ditrysia</taxon>
        <taxon>Tineoidea</taxon>
        <taxon>Psychidae</taxon>
        <taxon>Oiketicinae</taxon>
        <taxon>Eumeta</taxon>
    </lineage>
</organism>
<reference evidence="2 3" key="1">
    <citation type="journal article" date="2019" name="Commun. Biol.">
        <title>The bagworm genome reveals a unique fibroin gene that provides high tensile strength.</title>
        <authorList>
            <person name="Kono N."/>
            <person name="Nakamura H."/>
            <person name="Ohtoshi R."/>
            <person name="Tomita M."/>
            <person name="Numata K."/>
            <person name="Arakawa K."/>
        </authorList>
    </citation>
    <scope>NUCLEOTIDE SEQUENCE [LARGE SCALE GENOMIC DNA]</scope>
</reference>
<evidence type="ECO:0000313" key="2">
    <source>
        <dbReference type="EMBL" id="GBP56204.1"/>
    </source>
</evidence>